<accession>A0A292Y7N9</accession>
<keyword evidence="3" id="KW-1185">Reference proteome</keyword>
<dbReference type="OrthoDB" id="14621at2"/>
<evidence type="ECO:0000259" key="1">
    <source>
        <dbReference type="Pfam" id="PF11823"/>
    </source>
</evidence>
<protein>
    <recommendedName>
        <fullName evidence="1">Putative Se/S carrier protein-like domain-containing protein</fullName>
    </recommendedName>
</protein>
<dbReference type="RefSeq" id="WP_096257936.1">
    <property type="nucleotide sequence ID" value="NZ_BDME01000001.1"/>
</dbReference>
<organism evidence="2 3">
    <name type="scientific">Lebetimonas natsushimae</name>
    <dbReference type="NCBI Taxonomy" id="1936991"/>
    <lineage>
        <taxon>Bacteria</taxon>
        <taxon>Pseudomonadati</taxon>
        <taxon>Campylobacterota</taxon>
        <taxon>Epsilonproteobacteria</taxon>
        <taxon>Nautiliales</taxon>
        <taxon>Nautiliaceae</taxon>
        <taxon>Lebetimonas</taxon>
    </lineage>
</organism>
<dbReference type="AlphaFoldDB" id="A0A292Y7N9"/>
<feature type="domain" description="Putative Se/S carrier protein-like" evidence="1">
    <location>
        <begin position="31"/>
        <end position="90"/>
    </location>
</feature>
<dbReference type="EMBL" id="BDME01000001">
    <property type="protein sequence ID" value="GAX86762.1"/>
    <property type="molecule type" value="Genomic_DNA"/>
</dbReference>
<gene>
    <name evidence="2" type="ORF">LNAT_P0057</name>
</gene>
<evidence type="ECO:0000313" key="3">
    <source>
        <dbReference type="Proteomes" id="UP000217944"/>
    </source>
</evidence>
<sequence>MAELKYLPDGIRLHLKEIYYKLTNENLYEYFYFHFDSIETGLKAEKILKKENIKSIPVPDNIFKDCGVAILTKEKDKIKNILKKHNINYEIYRYEENKPKKIEGNIEVKSCKIS</sequence>
<comment type="caution">
    <text evidence="2">The sequence shown here is derived from an EMBL/GenBank/DDBJ whole genome shotgun (WGS) entry which is preliminary data.</text>
</comment>
<evidence type="ECO:0000313" key="2">
    <source>
        <dbReference type="EMBL" id="GAX86762.1"/>
    </source>
</evidence>
<reference evidence="2 3" key="1">
    <citation type="journal article" date="2017" name="Syst. Appl. Microbiol.">
        <title>Lebetimonas natsushimae sp. nov., a novel strictly anaerobic, moderately thermophilic chemoautotroph isolated from a deep-sea hydrothermal vent polychaete nest in the Mid-Okinawa Trough.</title>
        <authorList>
            <person name="Nagata R."/>
            <person name="Takaki Y."/>
            <person name="Tame A."/>
            <person name="Nunoura T."/>
            <person name="Muto H."/>
            <person name="Mino S."/>
            <person name="Sawayama S."/>
            <person name="Takai K."/>
            <person name="Nakagawa S."/>
        </authorList>
    </citation>
    <scope>NUCLEOTIDE SEQUENCE [LARGE SCALE GENOMIC DNA]</scope>
    <source>
        <strain evidence="2 3">HS1857</strain>
    </source>
</reference>
<dbReference type="Proteomes" id="UP000217944">
    <property type="component" value="Unassembled WGS sequence"/>
</dbReference>
<dbReference type="Pfam" id="PF11823">
    <property type="entry name" value="Se_S_carrier"/>
    <property type="match status" value="1"/>
</dbReference>
<proteinExistence type="predicted"/>
<name>A0A292Y7N9_9BACT</name>
<dbReference type="InterPro" id="IPR021778">
    <property type="entry name" value="Se/S_carrier-like"/>
</dbReference>